<organism evidence="2">
    <name type="scientific">hydrothermal vent metagenome</name>
    <dbReference type="NCBI Taxonomy" id="652676"/>
    <lineage>
        <taxon>unclassified sequences</taxon>
        <taxon>metagenomes</taxon>
        <taxon>ecological metagenomes</taxon>
    </lineage>
</organism>
<reference evidence="2" key="1">
    <citation type="submission" date="2018-06" db="EMBL/GenBank/DDBJ databases">
        <authorList>
            <person name="Zhirakovskaya E."/>
        </authorList>
    </citation>
    <scope>NUCLEOTIDE SEQUENCE</scope>
</reference>
<feature type="domain" description="Amine oxidase" evidence="1">
    <location>
        <begin position="20"/>
        <end position="447"/>
    </location>
</feature>
<dbReference type="PANTHER" id="PTHR42923:SF47">
    <property type="entry name" value="BLR3003 PROTEIN"/>
    <property type="match status" value="1"/>
</dbReference>
<sequence length="451" mass="49597">MIKDTAEQENSILIVGGGWAGLATAVKLCQQGHHVTLFESARQIGGRARRISIETDTGKNLAVDNGQHLLIGAYHTILELLDDVGVDVEKNLMRQPLKLNMQSLQGNGLSLSTPKLPAPLHLLFALLGASGLKIRDRLAALRFASTLHRGRLATAINHQDISVTALLVQQKQTERLIAAFWEPLCLAIMNTPLHEASAAIFIRVLSDAFLKHRQDADLLFPRTNLGNLFPDPAIRYIEKCGGHVHLGMRVSTLKIENQKISGLYVDEAFIAGSHVVLATSIPATLSLVKTQHELSSLHTNISRFKFEPVTTIYLQYPADVQLSQPMQGLIDGCTQWMFDRKHCNQPGLIAVVISSRGPHMDETKDALAKRITTELAQLFPHWPDSLSQFVIREKRATFSSSVGINALRPDNQTTVRGLWLAGDYTNNGYPATLEGAVRSGVQCAKLINQTI</sequence>
<proteinExistence type="predicted"/>
<protein>
    <submittedName>
        <fullName evidence="2">Squalene/phytoene desaturase HopC</fullName>
    </submittedName>
</protein>
<dbReference type="InterPro" id="IPR050464">
    <property type="entry name" value="Zeta_carotene_desat/Oxidored"/>
</dbReference>
<evidence type="ECO:0000313" key="2">
    <source>
        <dbReference type="EMBL" id="VAX08600.1"/>
    </source>
</evidence>
<dbReference type="AlphaFoldDB" id="A0A3B1BDX6"/>
<dbReference type="InterPro" id="IPR002937">
    <property type="entry name" value="Amino_oxidase"/>
</dbReference>
<accession>A0A3B1BDX6</accession>
<dbReference type="InterPro" id="IPR036188">
    <property type="entry name" value="FAD/NAD-bd_sf"/>
</dbReference>
<evidence type="ECO:0000259" key="1">
    <source>
        <dbReference type="Pfam" id="PF01593"/>
    </source>
</evidence>
<dbReference type="NCBIfam" id="TIGR03467">
    <property type="entry name" value="HpnE"/>
    <property type="match status" value="1"/>
</dbReference>
<gene>
    <name evidence="2" type="ORF">MNBD_GAMMA25-858</name>
</gene>
<dbReference type="GO" id="GO:0016491">
    <property type="term" value="F:oxidoreductase activity"/>
    <property type="evidence" value="ECO:0007669"/>
    <property type="project" value="InterPro"/>
</dbReference>
<dbReference type="EMBL" id="UOFY01000028">
    <property type="protein sequence ID" value="VAX08600.1"/>
    <property type="molecule type" value="Genomic_DNA"/>
</dbReference>
<dbReference type="Gene3D" id="3.50.50.60">
    <property type="entry name" value="FAD/NAD(P)-binding domain"/>
    <property type="match status" value="1"/>
</dbReference>
<name>A0A3B1BDX6_9ZZZZ</name>
<dbReference type="PANTHER" id="PTHR42923">
    <property type="entry name" value="PROTOPORPHYRINOGEN OXIDASE"/>
    <property type="match status" value="1"/>
</dbReference>
<dbReference type="Pfam" id="PF01593">
    <property type="entry name" value="Amino_oxidase"/>
    <property type="match status" value="1"/>
</dbReference>
<dbReference type="SUPFAM" id="SSF51905">
    <property type="entry name" value="FAD/NAD(P)-binding domain"/>
    <property type="match status" value="1"/>
</dbReference>
<dbReference type="InterPro" id="IPR017830">
    <property type="entry name" value="SQase_HpnE"/>
</dbReference>